<evidence type="ECO:0000259" key="2">
    <source>
        <dbReference type="Pfam" id="PF01968"/>
    </source>
</evidence>
<dbReference type="Pfam" id="PF01968">
    <property type="entry name" value="Hydantoinase_A"/>
    <property type="match status" value="1"/>
</dbReference>
<dbReference type="EMBL" id="VCKY01000173">
    <property type="protein sequence ID" value="TMR10894.1"/>
    <property type="molecule type" value="Genomic_DNA"/>
</dbReference>
<protein>
    <submittedName>
        <fullName evidence="4">Hydantoinase/oxoprolinase family protein</fullName>
    </submittedName>
</protein>
<dbReference type="InterPro" id="IPR043129">
    <property type="entry name" value="ATPase_NBD"/>
</dbReference>
<keyword evidence="5" id="KW-1185">Reference proteome</keyword>
<dbReference type="Gene3D" id="3.30.420.40">
    <property type="match status" value="1"/>
</dbReference>
<dbReference type="AlphaFoldDB" id="A0A5S4F429"/>
<dbReference type="GO" id="GO:0016787">
    <property type="term" value="F:hydrolase activity"/>
    <property type="evidence" value="ECO:0007669"/>
    <property type="project" value="InterPro"/>
</dbReference>
<dbReference type="OrthoDB" id="9768323at2"/>
<feature type="domain" description="Hydantoinase/oxoprolinase N-terminal" evidence="3">
    <location>
        <begin position="9"/>
        <end position="195"/>
    </location>
</feature>
<organism evidence="4 5">
    <name type="scientific">Nonomuraea turkmeniaca</name>
    <dbReference type="NCBI Taxonomy" id="103838"/>
    <lineage>
        <taxon>Bacteria</taxon>
        <taxon>Bacillati</taxon>
        <taxon>Actinomycetota</taxon>
        <taxon>Actinomycetes</taxon>
        <taxon>Streptosporangiales</taxon>
        <taxon>Streptosporangiaceae</taxon>
        <taxon>Nonomuraea</taxon>
    </lineage>
</organism>
<evidence type="ECO:0000313" key="5">
    <source>
        <dbReference type="Proteomes" id="UP000309128"/>
    </source>
</evidence>
<dbReference type="PANTHER" id="PTHR11365:SF10">
    <property type="entry name" value="HYDANTOINASE_OXOPROLINASE"/>
    <property type="match status" value="1"/>
</dbReference>
<dbReference type="SUPFAM" id="SSF53067">
    <property type="entry name" value="Actin-like ATPase domain"/>
    <property type="match status" value="1"/>
</dbReference>
<reference evidence="4 5" key="1">
    <citation type="submission" date="2019-05" db="EMBL/GenBank/DDBJ databases">
        <title>Draft genome sequence of Nonomuraea turkmeniaca DSM 43926.</title>
        <authorList>
            <person name="Saricaoglu S."/>
            <person name="Isik K."/>
        </authorList>
    </citation>
    <scope>NUCLEOTIDE SEQUENCE [LARGE SCALE GENOMIC DNA]</scope>
    <source>
        <strain evidence="4 5">DSM 43926</strain>
    </source>
</reference>
<proteinExistence type="predicted"/>
<name>A0A5S4F429_9ACTN</name>
<dbReference type="Pfam" id="PF05378">
    <property type="entry name" value="Hydant_A_N"/>
    <property type="match status" value="1"/>
</dbReference>
<sequence>MADLPELGIGIDVGGTNTDAVVLGAQGRVIAKAKRPTTPDVTEGLRAALDAVLAELGHESAREADGPRLEREADGPPPVQDRITRVMLGTTHATNAILERRNLGRVAVLRLGAPATTSVPPLSGWPGDLRKAVSAGEAVVPGGHYVDGREIRPPDLDTIRRFLDGVAAEAVAVTSVFSPASGEHERLVEELVRAEYGLPVSLSHEIGSLGLLERENATVLNAALYGVAAHVTGALVAALAERGLRARPYLAQNDGTLMTLEHAARLPVSTIGSGPANSLRGAAYLSGVTDAIVVDVGGTSTDLGVLAGGFPRESAAAVEIGGVLTNFRMPDILAIALGGGTVVREHGIGPDSVGYRIAREGLVFGGSTPTITDAAVAAGRTPSDGKDWLARLGDMSEGMADMLESAVAVADEMVIDAVDRMALGKSGRPLVAVGGGAFLLPERIPGADRVIRPEHAEVANAVGAAIALASGRVDTILPAGDSRSEAIERAKEEAAARAVAAGADPSRVEIVDLLEVPLSYLSEPAVRVHVKAAGPLAR</sequence>
<accession>A0A5S4F429</accession>
<dbReference type="Proteomes" id="UP000309128">
    <property type="component" value="Unassembled WGS sequence"/>
</dbReference>
<feature type="region of interest" description="Disordered" evidence="1">
    <location>
        <begin position="59"/>
        <end position="80"/>
    </location>
</feature>
<evidence type="ECO:0000256" key="1">
    <source>
        <dbReference type="SAM" id="MobiDB-lite"/>
    </source>
</evidence>
<gene>
    <name evidence="4" type="ORF">ETD86_37640</name>
</gene>
<feature type="domain" description="Hydantoinase A/oxoprolinase" evidence="2">
    <location>
        <begin position="214"/>
        <end position="467"/>
    </location>
</feature>
<dbReference type="RefSeq" id="WP_138671419.1">
    <property type="nucleotide sequence ID" value="NZ_VCKY01000173.1"/>
</dbReference>
<dbReference type="InterPro" id="IPR008040">
    <property type="entry name" value="Hydant_A_N"/>
</dbReference>
<feature type="compositionally biased region" description="Basic and acidic residues" evidence="1">
    <location>
        <begin position="59"/>
        <end position="74"/>
    </location>
</feature>
<dbReference type="PANTHER" id="PTHR11365">
    <property type="entry name" value="5-OXOPROLINASE RELATED"/>
    <property type="match status" value="1"/>
</dbReference>
<evidence type="ECO:0000313" key="4">
    <source>
        <dbReference type="EMBL" id="TMR10894.1"/>
    </source>
</evidence>
<comment type="caution">
    <text evidence="4">The sequence shown here is derived from an EMBL/GenBank/DDBJ whole genome shotgun (WGS) entry which is preliminary data.</text>
</comment>
<dbReference type="InterPro" id="IPR045079">
    <property type="entry name" value="Oxoprolinase-like"/>
</dbReference>
<evidence type="ECO:0000259" key="3">
    <source>
        <dbReference type="Pfam" id="PF05378"/>
    </source>
</evidence>
<dbReference type="InterPro" id="IPR002821">
    <property type="entry name" value="Hydantoinase_A"/>
</dbReference>